<evidence type="ECO:0000313" key="3">
    <source>
        <dbReference type="Proteomes" id="UP000276133"/>
    </source>
</evidence>
<organism evidence="2 3">
    <name type="scientific">Brachionus plicatilis</name>
    <name type="common">Marine rotifer</name>
    <name type="synonym">Brachionus muelleri</name>
    <dbReference type="NCBI Taxonomy" id="10195"/>
    <lineage>
        <taxon>Eukaryota</taxon>
        <taxon>Metazoa</taxon>
        <taxon>Spiralia</taxon>
        <taxon>Gnathifera</taxon>
        <taxon>Rotifera</taxon>
        <taxon>Eurotatoria</taxon>
        <taxon>Monogononta</taxon>
        <taxon>Pseudotrocha</taxon>
        <taxon>Ploima</taxon>
        <taxon>Brachionidae</taxon>
        <taxon>Brachionus</taxon>
    </lineage>
</organism>
<accession>A0A3M7QV19</accession>
<keyword evidence="3" id="KW-1185">Reference proteome</keyword>
<reference evidence="2 3" key="1">
    <citation type="journal article" date="2018" name="Sci. Rep.">
        <title>Genomic signatures of local adaptation to the degree of environmental predictability in rotifers.</title>
        <authorList>
            <person name="Franch-Gras L."/>
            <person name="Hahn C."/>
            <person name="Garcia-Roger E.M."/>
            <person name="Carmona M.J."/>
            <person name="Serra M."/>
            <person name="Gomez A."/>
        </authorList>
    </citation>
    <scope>NUCLEOTIDE SEQUENCE [LARGE SCALE GENOMIC DNA]</scope>
    <source>
        <strain evidence="2">HYR1</strain>
    </source>
</reference>
<sequence length="164" mass="18733">MSFPVLPATTTLISILASKLRTSLLAHFWYLIVPSSSKILILSSLPPLAINSLLENFFASEGELNSVFFHRGNLKFMGILKFKIKKIRPNNQRLKKEYEKAKFEALNSLEKAVQNYERNLISQSKLNPKLLYSYVNKKKDVKSRIRALKTENGNVTDEDVEMAV</sequence>
<evidence type="ECO:0000313" key="2">
    <source>
        <dbReference type="EMBL" id="RNA15172.1"/>
    </source>
</evidence>
<dbReference type="AlphaFoldDB" id="A0A3M7QV19"/>
<protein>
    <submittedName>
        <fullName evidence="2">Uncharacterized protein</fullName>
    </submittedName>
</protein>
<comment type="caution">
    <text evidence="2">The sequence shown here is derived from an EMBL/GenBank/DDBJ whole genome shotgun (WGS) entry which is preliminary data.</text>
</comment>
<name>A0A3M7QV19_BRAPC</name>
<keyword evidence="1" id="KW-0175">Coiled coil</keyword>
<dbReference type="EMBL" id="REGN01005023">
    <property type="protein sequence ID" value="RNA15172.1"/>
    <property type="molecule type" value="Genomic_DNA"/>
</dbReference>
<feature type="coiled-coil region" evidence="1">
    <location>
        <begin position="99"/>
        <end position="126"/>
    </location>
</feature>
<gene>
    <name evidence="2" type="ORF">BpHYR1_001845</name>
</gene>
<evidence type="ECO:0000256" key="1">
    <source>
        <dbReference type="SAM" id="Coils"/>
    </source>
</evidence>
<dbReference type="Proteomes" id="UP000276133">
    <property type="component" value="Unassembled WGS sequence"/>
</dbReference>
<proteinExistence type="predicted"/>